<feature type="transmembrane region" description="Helical" evidence="9">
    <location>
        <begin position="136"/>
        <end position="159"/>
    </location>
</feature>
<organism evidence="12 13">
    <name type="scientific">Streptomyces finlayi</name>
    <dbReference type="NCBI Taxonomy" id="67296"/>
    <lineage>
        <taxon>Bacteria</taxon>
        <taxon>Bacillati</taxon>
        <taxon>Actinomycetota</taxon>
        <taxon>Actinomycetes</taxon>
        <taxon>Kitasatosporales</taxon>
        <taxon>Streptomycetaceae</taxon>
        <taxon>Streptomyces</taxon>
    </lineage>
</organism>
<feature type="domain" description="Histidine kinase/HSP90-like ATPase" evidence="10">
    <location>
        <begin position="307"/>
        <end position="397"/>
    </location>
</feature>
<keyword evidence="9" id="KW-1133">Transmembrane helix</keyword>
<dbReference type="AlphaFoldDB" id="A0A918WYD7"/>
<protein>
    <recommendedName>
        <fullName evidence="2">histidine kinase</fullName>
        <ecNumber evidence="2">2.7.13.3</ecNumber>
    </recommendedName>
</protein>
<evidence type="ECO:0000256" key="9">
    <source>
        <dbReference type="SAM" id="Phobius"/>
    </source>
</evidence>
<dbReference type="PANTHER" id="PTHR24421">
    <property type="entry name" value="NITRATE/NITRITE SENSOR PROTEIN NARX-RELATED"/>
    <property type="match status" value="1"/>
</dbReference>
<evidence type="ECO:0000256" key="1">
    <source>
        <dbReference type="ARBA" id="ARBA00000085"/>
    </source>
</evidence>
<dbReference type="Pfam" id="PF07730">
    <property type="entry name" value="HisKA_3"/>
    <property type="match status" value="1"/>
</dbReference>
<feature type="domain" description="Signal transduction histidine kinase subgroup 3 dimerisation and phosphoacceptor" evidence="11">
    <location>
        <begin position="191"/>
        <end position="255"/>
    </location>
</feature>
<keyword evidence="4" id="KW-0808">Transferase</keyword>
<gene>
    <name evidence="12" type="ORF">GCM10010334_32970</name>
</gene>
<keyword evidence="6 12" id="KW-0418">Kinase</keyword>
<evidence type="ECO:0000256" key="6">
    <source>
        <dbReference type="ARBA" id="ARBA00022777"/>
    </source>
</evidence>
<dbReference type="Gene3D" id="3.30.565.10">
    <property type="entry name" value="Histidine kinase-like ATPase, C-terminal domain"/>
    <property type="match status" value="1"/>
</dbReference>
<dbReference type="Pfam" id="PF02518">
    <property type="entry name" value="HATPase_c"/>
    <property type="match status" value="1"/>
</dbReference>
<keyword evidence="5" id="KW-0547">Nucleotide-binding</keyword>
<dbReference type="GO" id="GO:0016020">
    <property type="term" value="C:membrane"/>
    <property type="evidence" value="ECO:0007669"/>
    <property type="project" value="InterPro"/>
</dbReference>
<keyword evidence="9" id="KW-0472">Membrane</keyword>
<dbReference type="CDD" id="cd16917">
    <property type="entry name" value="HATPase_UhpB-NarQ-NarX-like"/>
    <property type="match status" value="1"/>
</dbReference>
<comment type="caution">
    <text evidence="12">The sequence shown here is derived from an EMBL/GenBank/DDBJ whole genome shotgun (WGS) entry which is preliminary data.</text>
</comment>
<evidence type="ECO:0000313" key="13">
    <source>
        <dbReference type="Proteomes" id="UP000638353"/>
    </source>
</evidence>
<dbReference type="InterPro" id="IPR003594">
    <property type="entry name" value="HATPase_dom"/>
</dbReference>
<evidence type="ECO:0000256" key="2">
    <source>
        <dbReference type="ARBA" id="ARBA00012438"/>
    </source>
</evidence>
<proteinExistence type="predicted"/>
<accession>A0A918WYD7</accession>
<dbReference type="InterPro" id="IPR011712">
    <property type="entry name" value="Sig_transdc_His_kin_sub3_dim/P"/>
</dbReference>
<evidence type="ECO:0000256" key="7">
    <source>
        <dbReference type="ARBA" id="ARBA00022840"/>
    </source>
</evidence>
<evidence type="ECO:0000259" key="11">
    <source>
        <dbReference type="Pfam" id="PF07730"/>
    </source>
</evidence>
<evidence type="ECO:0000256" key="5">
    <source>
        <dbReference type="ARBA" id="ARBA00022741"/>
    </source>
</evidence>
<name>A0A918WYD7_9ACTN</name>
<dbReference type="RefSeq" id="WP_189824206.1">
    <property type="nucleotide sequence ID" value="NZ_BMVC01000006.1"/>
</dbReference>
<dbReference type="GO" id="GO:0000155">
    <property type="term" value="F:phosphorelay sensor kinase activity"/>
    <property type="evidence" value="ECO:0007669"/>
    <property type="project" value="InterPro"/>
</dbReference>
<dbReference type="Proteomes" id="UP000638353">
    <property type="component" value="Unassembled WGS sequence"/>
</dbReference>
<dbReference type="GO" id="GO:0046983">
    <property type="term" value="F:protein dimerization activity"/>
    <property type="evidence" value="ECO:0007669"/>
    <property type="project" value="InterPro"/>
</dbReference>
<keyword evidence="3" id="KW-0597">Phosphoprotein</keyword>
<keyword evidence="7" id="KW-0067">ATP-binding</keyword>
<dbReference type="InterPro" id="IPR036890">
    <property type="entry name" value="HATPase_C_sf"/>
</dbReference>
<evidence type="ECO:0000256" key="8">
    <source>
        <dbReference type="ARBA" id="ARBA00023012"/>
    </source>
</evidence>
<comment type="catalytic activity">
    <reaction evidence="1">
        <text>ATP + protein L-histidine = ADP + protein N-phospho-L-histidine.</text>
        <dbReference type="EC" id="2.7.13.3"/>
    </reaction>
</comment>
<reference evidence="12" key="2">
    <citation type="submission" date="2020-09" db="EMBL/GenBank/DDBJ databases">
        <authorList>
            <person name="Sun Q."/>
            <person name="Ohkuma M."/>
        </authorList>
    </citation>
    <scope>NUCLEOTIDE SEQUENCE</scope>
    <source>
        <strain evidence="12">JCM 4637</strain>
    </source>
</reference>
<reference evidence="12" key="1">
    <citation type="journal article" date="2014" name="Int. J. Syst. Evol. Microbiol.">
        <title>Complete genome sequence of Corynebacterium casei LMG S-19264T (=DSM 44701T), isolated from a smear-ripened cheese.</title>
        <authorList>
            <consortium name="US DOE Joint Genome Institute (JGI-PGF)"/>
            <person name="Walter F."/>
            <person name="Albersmeier A."/>
            <person name="Kalinowski J."/>
            <person name="Ruckert C."/>
        </authorList>
    </citation>
    <scope>NUCLEOTIDE SEQUENCE</scope>
    <source>
        <strain evidence="12">JCM 4637</strain>
    </source>
</reference>
<feature type="transmembrane region" description="Helical" evidence="9">
    <location>
        <begin position="108"/>
        <end position="130"/>
    </location>
</feature>
<dbReference type="EMBL" id="BMVC01000006">
    <property type="protein sequence ID" value="GHC94695.1"/>
    <property type="molecule type" value="Genomic_DNA"/>
</dbReference>
<evidence type="ECO:0000256" key="4">
    <source>
        <dbReference type="ARBA" id="ARBA00022679"/>
    </source>
</evidence>
<feature type="transmembrane region" description="Helical" evidence="9">
    <location>
        <begin position="45"/>
        <end position="64"/>
    </location>
</feature>
<dbReference type="InterPro" id="IPR050482">
    <property type="entry name" value="Sensor_HK_TwoCompSys"/>
</dbReference>
<dbReference type="PANTHER" id="PTHR24421:SF10">
    <property type="entry name" value="NITRATE_NITRITE SENSOR PROTEIN NARQ"/>
    <property type="match status" value="1"/>
</dbReference>
<dbReference type="Gene3D" id="1.20.5.1930">
    <property type="match status" value="1"/>
</dbReference>
<feature type="transmembrane region" description="Helical" evidence="9">
    <location>
        <begin position="70"/>
        <end position="96"/>
    </location>
</feature>
<feature type="transmembrane region" description="Helical" evidence="9">
    <location>
        <begin position="435"/>
        <end position="459"/>
    </location>
</feature>
<dbReference type="EC" id="2.7.13.3" evidence="2"/>
<keyword evidence="8" id="KW-0902">Two-component regulatory system</keyword>
<sequence length="550" mass="57189">MPRTSASSRDARPHPWLRSCAELGVAGALMVFMDFEGFQTAAVPVPTRAVKLLAGALVLALLLARRRYPVSALLGASVLLGVLPAAGLPLALIAFATARRVPDPRRRIAVLLAAYALAVLASALCARPLGAGSWQYGLALGAMLAGVTVIVPGLVGAAAGQQDRLVAALAERTAAAEEAQRLADSESRIHERSRIAAEMHDLVGHRLSLISLHAGGLELALAKQAPQLREEAVLVRTATRDAMRELREVLGVLGPLGRDTGTTALTDATGTRPDIEALVAESRSGGIPVTLTWTGPDLDEVEGQSVRRAVHRVVRESLTNVHRYAPGAPVAVTVEHTGEQVRTVVRNGPPPASAPATGLGTGRGLTGLRERVGLTGGGFTAGPTADGGFEVTATIPTGPHDAPPAPAPVRRPEAATSAEEFAQSEGWSGILQRRLGGAVTALVALGGLSVMMAFAVGLVSQARPGPEVPAMHEVKVGMSRKEVMRSLSLDSPAVRAAAEGHEPPRPRGVTDCVFPYTNEMSDTGELEVTRYCFAGDTLAAVDTFDVPLAP</sequence>
<keyword evidence="9" id="KW-0812">Transmembrane</keyword>
<dbReference type="SUPFAM" id="SSF55874">
    <property type="entry name" value="ATPase domain of HSP90 chaperone/DNA topoisomerase II/histidine kinase"/>
    <property type="match status" value="1"/>
</dbReference>
<dbReference type="GO" id="GO:0005524">
    <property type="term" value="F:ATP binding"/>
    <property type="evidence" value="ECO:0007669"/>
    <property type="project" value="UniProtKB-KW"/>
</dbReference>
<evidence type="ECO:0000256" key="3">
    <source>
        <dbReference type="ARBA" id="ARBA00022553"/>
    </source>
</evidence>
<evidence type="ECO:0000259" key="10">
    <source>
        <dbReference type="Pfam" id="PF02518"/>
    </source>
</evidence>
<evidence type="ECO:0000313" key="12">
    <source>
        <dbReference type="EMBL" id="GHC94695.1"/>
    </source>
</evidence>